<name>A0A8E4ZL68_9CAUD</name>
<evidence type="ECO:0000313" key="1">
    <source>
        <dbReference type="EMBL" id="QQV89987.1"/>
    </source>
</evidence>
<proteinExistence type="predicted"/>
<keyword evidence="2" id="KW-1185">Reference proteome</keyword>
<accession>A0A8E4ZL68</accession>
<reference evidence="1" key="1">
    <citation type="submission" date="2020-07" db="EMBL/GenBank/DDBJ databases">
        <title>Highly diverse flavobacterial phages as mortality factor during North Sea spring blooms.</title>
        <authorList>
            <person name="Bartlau N."/>
            <person name="Wichels A."/>
            <person name="Krohne G."/>
            <person name="Adriaenssens E.M."/>
            <person name="Heins A."/>
            <person name="Fuchs B.M."/>
            <person name="Amann R."/>
            <person name="Moraru C."/>
        </authorList>
    </citation>
    <scope>NUCLEOTIDE SEQUENCE</scope>
</reference>
<sequence length="719" mass="79072">MKKWFLQALPLVAALMGFKEDGKEKLNFSAEDIQKLDAETGKEGFAEAFMKYYNEEHLKAEGSANDAYENFMKEFNASAPPVAGATEEEDVKSDAVPEADVKTLSAKLQAVIKKADGLLRTNAQLAADNAKLKDLPEGDIPEATITINPNKNKVKHSATHLFASNNEWDSLDRPWNKAAASNAPLTIKGDTEWNKINIDKLNEDLGAYARRNSNEIMDLLKDGYDIPAHWSVVSNISDQFTFASIVSGQITQAFKKAYLPKNNQRFVPVINKIYDKQIDGEWQASELKSIEKSWLNQFFNEGSTPYKDSFARYLITKLLIQARKEDKISIFKGVYSNPELQPEKAGHFLNSMSGFLKLIDAHRGVDYQPHNLPKLTPSNTYDVITKWCKEQLPIDIRNTPLKLGLGNDVHRWYVDGREASKGLIQDYAKVTGYVEDMPNITFVKHPQLEGSGFIYITTEDNIGLMIDKPGEESLVVIEKAARAIKFFADWKLGIYFKAFGANVDADAVVTYEDQIFFSNSAPVLTDVFVPVAVNDATPSVAEHNALRVGGNNTSATDITNIDDAATGQYVYLYGDSDTNVSTVKNNANLKLDGGDFVLNKGNILVLIKQSGGSLLEYSRMVASEASSIEKVALEADATTANAENGTHFVTVDNTVATALTDIENALAGEMYVIEGGSDTNSTTIANSGKFKLDAAFTASEGAKLTVVYNGAKFIELARV</sequence>
<protein>
    <submittedName>
        <fullName evidence="1">Uncharacterized protein</fullName>
    </submittedName>
</protein>
<dbReference type="Proteomes" id="UP000693804">
    <property type="component" value="Segment"/>
</dbReference>
<dbReference type="EMBL" id="MT732435">
    <property type="protein sequence ID" value="QQV89987.1"/>
    <property type="molecule type" value="Genomic_DNA"/>
</dbReference>
<gene>
    <name evidence="1" type="ORF">Ingeline1_43</name>
</gene>
<evidence type="ECO:0000313" key="2">
    <source>
        <dbReference type="Proteomes" id="UP000693804"/>
    </source>
</evidence>
<organism evidence="1 2">
    <name type="scientific">Cellulophaga phage Ingeline_1</name>
    <dbReference type="NCBI Taxonomy" id="2745674"/>
    <lineage>
        <taxon>Viruses</taxon>
        <taxon>Duplodnaviria</taxon>
        <taxon>Heunggongvirae</taxon>
        <taxon>Uroviricota</taxon>
        <taxon>Caudoviricetes</taxon>
        <taxon>Duneviridae</taxon>
        <taxon>Ingelinevirus</taxon>
        <taxon>Ingelinevirus ingeline</taxon>
    </lineage>
</organism>